<keyword evidence="1" id="KW-0808">Transferase</keyword>
<accession>A0A5A7PQK5</accession>
<dbReference type="Proteomes" id="UP000325081">
    <property type="component" value="Unassembled WGS sequence"/>
</dbReference>
<dbReference type="EMBL" id="BKCP01004960">
    <property type="protein sequence ID" value="GER35153.1"/>
    <property type="molecule type" value="Genomic_DNA"/>
</dbReference>
<name>A0A5A7PQK5_STRAF</name>
<comment type="caution">
    <text evidence="1">The sequence shown here is derived from an EMBL/GenBank/DDBJ whole genome shotgun (WGS) entry which is preliminary data.</text>
</comment>
<protein>
    <submittedName>
        <fullName evidence="1">Histidine kinase</fullName>
    </submittedName>
</protein>
<dbReference type="AlphaFoldDB" id="A0A5A7PQK5"/>
<sequence length="177" mass="20214">MVRIEHNHREPKIDHFQYLTPQEMRLWVCLRQSTYNLACWSNNQKRLPLDIAAQQPPVILQTPSLRPRTATCSSSILRNPNSGVRLRFVRESTGRDQRKPGLERPQRKSVSACTYCAGQMYAYCSCSPTRVRLKRGGVNGCGVEGGRVDVGENWAKLGGRRRREKVGEGGFRGEWRE</sequence>
<organism evidence="1 2">
    <name type="scientific">Striga asiatica</name>
    <name type="common">Asiatic witchweed</name>
    <name type="synonym">Buchnera asiatica</name>
    <dbReference type="NCBI Taxonomy" id="4170"/>
    <lineage>
        <taxon>Eukaryota</taxon>
        <taxon>Viridiplantae</taxon>
        <taxon>Streptophyta</taxon>
        <taxon>Embryophyta</taxon>
        <taxon>Tracheophyta</taxon>
        <taxon>Spermatophyta</taxon>
        <taxon>Magnoliopsida</taxon>
        <taxon>eudicotyledons</taxon>
        <taxon>Gunneridae</taxon>
        <taxon>Pentapetalae</taxon>
        <taxon>asterids</taxon>
        <taxon>lamiids</taxon>
        <taxon>Lamiales</taxon>
        <taxon>Orobanchaceae</taxon>
        <taxon>Buchnereae</taxon>
        <taxon>Striga</taxon>
    </lineage>
</organism>
<evidence type="ECO:0000313" key="1">
    <source>
        <dbReference type="EMBL" id="GER35153.1"/>
    </source>
</evidence>
<keyword evidence="1" id="KW-0418">Kinase</keyword>
<proteinExistence type="predicted"/>
<reference evidence="2" key="1">
    <citation type="journal article" date="2019" name="Curr. Biol.">
        <title>Genome Sequence of Striga asiatica Provides Insight into the Evolution of Plant Parasitism.</title>
        <authorList>
            <person name="Yoshida S."/>
            <person name="Kim S."/>
            <person name="Wafula E.K."/>
            <person name="Tanskanen J."/>
            <person name="Kim Y.M."/>
            <person name="Honaas L."/>
            <person name="Yang Z."/>
            <person name="Spallek T."/>
            <person name="Conn C.E."/>
            <person name="Ichihashi Y."/>
            <person name="Cheong K."/>
            <person name="Cui S."/>
            <person name="Der J.P."/>
            <person name="Gundlach H."/>
            <person name="Jiao Y."/>
            <person name="Hori C."/>
            <person name="Ishida J.K."/>
            <person name="Kasahara H."/>
            <person name="Kiba T."/>
            <person name="Kim M.S."/>
            <person name="Koo N."/>
            <person name="Laohavisit A."/>
            <person name="Lee Y.H."/>
            <person name="Lumba S."/>
            <person name="McCourt P."/>
            <person name="Mortimer J.C."/>
            <person name="Mutuku J.M."/>
            <person name="Nomura T."/>
            <person name="Sasaki-Sekimoto Y."/>
            <person name="Seto Y."/>
            <person name="Wang Y."/>
            <person name="Wakatake T."/>
            <person name="Sakakibara H."/>
            <person name="Demura T."/>
            <person name="Yamaguchi S."/>
            <person name="Yoneyama K."/>
            <person name="Manabe R.I."/>
            <person name="Nelson D.C."/>
            <person name="Schulman A.H."/>
            <person name="Timko M.P."/>
            <person name="dePamphilis C.W."/>
            <person name="Choi D."/>
            <person name="Shirasu K."/>
        </authorList>
    </citation>
    <scope>NUCLEOTIDE SEQUENCE [LARGE SCALE GENOMIC DNA]</scope>
    <source>
        <strain evidence="2">cv. UVA1</strain>
    </source>
</reference>
<dbReference type="GO" id="GO:0016301">
    <property type="term" value="F:kinase activity"/>
    <property type="evidence" value="ECO:0007669"/>
    <property type="project" value="UniProtKB-KW"/>
</dbReference>
<gene>
    <name evidence="1" type="ORF">STAS_11411</name>
</gene>
<evidence type="ECO:0000313" key="2">
    <source>
        <dbReference type="Proteomes" id="UP000325081"/>
    </source>
</evidence>
<keyword evidence="2" id="KW-1185">Reference proteome</keyword>